<dbReference type="RefSeq" id="WP_014384274.1">
    <property type="nucleotide sequence ID" value="NC_016948.1"/>
</dbReference>
<dbReference type="PANTHER" id="PTHR33371">
    <property type="entry name" value="INTERMEMBRANE PHOSPHOLIPID TRANSPORT SYSTEM BINDING PROTEIN MLAD-RELATED"/>
    <property type="match status" value="1"/>
</dbReference>
<feature type="transmembrane region" description="Helical" evidence="1">
    <location>
        <begin position="12"/>
        <end position="31"/>
    </location>
</feature>
<keyword evidence="1" id="KW-1133">Transmembrane helix</keyword>
<evidence type="ECO:0000313" key="4">
    <source>
        <dbReference type="Proteomes" id="UP000466578"/>
    </source>
</evidence>
<dbReference type="EMBL" id="AP022597">
    <property type="protein sequence ID" value="BBY71371.1"/>
    <property type="molecule type" value="Genomic_DNA"/>
</dbReference>
<dbReference type="Pfam" id="PF02470">
    <property type="entry name" value="MlaD"/>
    <property type="match status" value="1"/>
</dbReference>
<dbReference type="GeneID" id="45453950"/>
<dbReference type="PANTHER" id="PTHR33371:SF16">
    <property type="entry name" value="MCE-FAMILY PROTEIN MCE3F"/>
    <property type="match status" value="1"/>
</dbReference>
<dbReference type="InterPro" id="IPR052336">
    <property type="entry name" value="MlaD_Phospholipid_Transporter"/>
</dbReference>
<protein>
    <recommendedName>
        <fullName evidence="2">Mce/MlaD domain-containing protein</fullName>
    </recommendedName>
</protein>
<keyword evidence="1" id="KW-0812">Transmembrane</keyword>
<dbReference type="Proteomes" id="UP000466578">
    <property type="component" value="Chromosome"/>
</dbReference>
<evidence type="ECO:0000313" key="3">
    <source>
        <dbReference type="EMBL" id="BBY71371.1"/>
    </source>
</evidence>
<keyword evidence="4" id="KW-1185">Reference proteome</keyword>
<proteinExistence type="predicted"/>
<name>A0ABM7KBC4_9MYCO</name>
<evidence type="ECO:0000256" key="1">
    <source>
        <dbReference type="SAM" id="Phobius"/>
    </source>
</evidence>
<sequence>MNAVRLRDVVSYLAFGVIITIVLAYFWSLGLRIGPPDDRTNLTMDVPETNGLVVGSNVLLRGVPVGKVTDTRTSVAAATVGFYVDGQYRVPVDTEIRLENLSALGESYIELTPRSDGGQMLKNDQHISSESVIQPPSISELATSVVRVLNQLNPDAVGRIISESDTALPDPNVVLPNLSRASTLFNNMINDRHGQGRVLLGNFQTLLRNAEWVNPDLLAIVPNGIDTGVYWQDFFKHLPMLFSRDMPQGMRNLNNLVARIQGLLDTNGGDLKVLGEALQPKLNDIGATLMNFDSGQILDHFLQQVPAEGAITLRVRP</sequence>
<feature type="domain" description="Mce/MlaD" evidence="2">
    <location>
        <begin position="41"/>
        <end position="113"/>
    </location>
</feature>
<dbReference type="InterPro" id="IPR003399">
    <property type="entry name" value="Mce/MlaD"/>
</dbReference>
<reference evidence="3 4" key="1">
    <citation type="journal article" date="2019" name="Emerg. Microbes Infect.">
        <title>Comprehensive subspecies identification of 175 nontuberculous mycobacteria species based on 7547 genomic profiles.</title>
        <authorList>
            <person name="Matsumoto Y."/>
            <person name="Kinjo T."/>
            <person name="Motooka D."/>
            <person name="Nabeya D."/>
            <person name="Jung N."/>
            <person name="Uechi K."/>
            <person name="Horii T."/>
            <person name="Iida T."/>
            <person name="Fujita J."/>
            <person name="Nakamura S."/>
        </authorList>
    </citation>
    <scope>NUCLEOTIDE SEQUENCE [LARGE SCALE GENOMIC DNA]</scope>
    <source>
        <strain evidence="3 4">JCM 30622</strain>
    </source>
</reference>
<accession>A0ABM7KBC4</accession>
<evidence type="ECO:0000259" key="2">
    <source>
        <dbReference type="Pfam" id="PF02470"/>
    </source>
</evidence>
<gene>
    <name evidence="3" type="ORF">MPRI_35580</name>
</gene>
<keyword evidence="1" id="KW-0472">Membrane</keyword>
<organism evidence="3 4">
    <name type="scientific">Mycobacterium paraintracellulare</name>
    <dbReference type="NCBI Taxonomy" id="1138383"/>
    <lineage>
        <taxon>Bacteria</taxon>
        <taxon>Bacillati</taxon>
        <taxon>Actinomycetota</taxon>
        <taxon>Actinomycetes</taxon>
        <taxon>Mycobacteriales</taxon>
        <taxon>Mycobacteriaceae</taxon>
        <taxon>Mycobacterium</taxon>
        <taxon>Mycobacterium avium complex (MAC)</taxon>
    </lineage>
</organism>